<reference evidence="1 2" key="1">
    <citation type="submission" date="2011-11" db="EMBL/GenBank/DDBJ databases">
        <title>The Noncontiguous Finished genome of Desulfosporosinus youngiae DSM 17734.</title>
        <authorList>
            <consortium name="US DOE Joint Genome Institute (JGI-PGF)"/>
            <person name="Lucas S."/>
            <person name="Han J."/>
            <person name="Lapidus A."/>
            <person name="Cheng J.-F."/>
            <person name="Goodwin L."/>
            <person name="Pitluck S."/>
            <person name="Peters L."/>
            <person name="Ovchinnikova G."/>
            <person name="Lu M."/>
            <person name="Land M.L."/>
            <person name="Hauser L."/>
            <person name="Pester M."/>
            <person name="Spring S."/>
            <person name="Ollivier B."/>
            <person name="Rattei T."/>
            <person name="Klenk H.-P."/>
            <person name="Wagner M."/>
            <person name="Loy A."/>
            <person name="Woyke T.J."/>
        </authorList>
    </citation>
    <scope>NUCLEOTIDE SEQUENCE [LARGE SCALE GENOMIC DNA]</scope>
    <source>
        <strain evidence="1 2">DSM 17734</strain>
    </source>
</reference>
<accession>H5XTF4</accession>
<evidence type="ECO:0000313" key="2">
    <source>
        <dbReference type="Proteomes" id="UP000005104"/>
    </source>
</evidence>
<evidence type="ECO:0000313" key="1">
    <source>
        <dbReference type="EMBL" id="EHQ88413.1"/>
    </source>
</evidence>
<dbReference type="HOGENOM" id="CLU_2769096_0_0_9"/>
<dbReference type="RefSeq" id="WP_007780766.1">
    <property type="nucleotide sequence ID" value="NZ_CM001441.1"/>
</dbReference>
<organism evidence="1 2">
    <name type="scientific">Desulfosporosinus youngiae DSM 17734</name>
    <dbReference type="NCBI Taxonomy" id="768710"/>
    <lineage>
        <taxon>Bacteria</taxon>
        <taxon>Bacillati</taxon>
        <taxon>Bacillota</taxon>
        <taxon>Clostridia</taxon>
        <taxon>Eubacteriales</taxon>
        <taxon>Desulfitobacteriaceae</taxon>
        <taxon>Desulfosporosinus</taxon>
    </lineage>
</organism>
<dbReference type="STRING" id="768710.DesyoDRAFT_1245"/>
<dbReference type="AlphaFoldDB" id="H5XTF4"/>
<protein>
    <submittedName>
        <fullName evidence="1">Uncharacterized protein</fullName>
    </submittedName>
</protein>
<dbReference type="OrthoDB" id="1798895at2"/>
<dbReference type="Proteomes" id="UP000005104">
    <property type="component" value="Chromosome"/>
</dbReference>
<proteinExistence type="predicted"/>
<dbReference type="EMBL" id="CM001441">
    <property type="protein sequence ID" value="EHQ88413.1"/>
    <property type="molecule type" value="Genomic_DNA"/>
</dbReference>
<sequence length="69" mass="7955">MKTQYLVIPVSDEDRKRLNYVCTKLGITIEQFFNTALREGELEILSTDAFKQGGAFWNIMENPPKNDSE</sequence>
<name>H5XTF4_9FIRM</name>
<gene>
    <name evidence="1" type="ORF">DesyoDRAFT_1245</name>
</gene>
<keyword evidence="2" id="KW-1185">Reference proteome</keyword>